<gene>
    <name evidence="1" type="ORF">DSO57_1026777</name>
</gene>
<comment type="caution">
    <text evidence="1">The sequence shown here is derived from an EMBL/GenBank/DDBJ whole genome shotgun (WGS) entry which is preliminary data.</text>
</comment>
<dbReference type="EMBL" id="QTSX02005129">
    <property type="protein sequence ID" value="KAJ9060822.1"/>
    <property type="molecule type" value="Genomic_DNA"/>
</dbReference>
<evidence type="ECO:0000313" key="2">
    <source>
        <dbReference type="Proteomes" id="UP001165960"/>
    </source>
</evidence>
<protein>
    <submittedName>
        <fullName evidence="1">Uncharacterized protein</fullName>
    </submittedName>
</protein>
<reference evidence="1" key="1">
    <citation type="submission" date="2022-04" db="EMBL/GenBank/DDBJ databases">
        <title>Genome of the entomopathogenic fungus Entomophthora muscae.</title>
        <authorList>
            <person name="Elya C."/>
            <person name="Lovett B.R."/>
            <person name="Lee E."/>
            <person name="Macias A.M."/>
            <person name="Hajek A.E."/>
            <person name="De Bivort B.L."/>
            <person name="Kasson M.T."/>
            <person name="De Fine Licht H.H."/>
            <person name="Stajich J.E."/>
        </authorList>
    </citation>
    <scope>NUCLEOTIDE SEQUENCE</scope>
    <source>
        <strain evidence="1">Berkeley</strain>
    </source>
</reference>
<sequence length="198" mass="23112">MQVNEWEISKNLDPASPQNWDLKGLHQADRNIQINYNLGMESIVTCRKTVVSKCGKKVVQDSKPKLEYPKMICKWVEAGKLVTITPKEMVTLTWVLMVTTGAQTLMWRLFNKAFWSESTFPVDHTICHCVLCPFNDANLEHKFFACIIVSQFWTEVANILNFSVHFQQQPPELTHTEWKISHVNNFKNCFCFIFYNFN</sequence>
<organism evidence="1 2">
    <name type="scientific">Entomophthora muscae</name>
    <dbReference type="NCBI Taxonomy" id="34485"/>
    <lineage>
        <taxon>Eukaryota</taxon>
        <taxon>Fungi</taxon>
        <taxon>Fungi incertae sedis</taxon>
        <taxon>Zoopagomycota</taxon>
        <taxon>Entomophthoromycotina</taxon>
        <taxon>Entomophthoromycetes</taxon>
        <taxon>Entomophthorales</taxon>
        <taxon>Entomophthoraceae</taxon>
        <taxon>Entomophthora</taxon>
    </lineage>
</organism>
<keyword evidence="2" id="KW-1185">Reference proteome</keyword>
<name>A0ACC2SET3_9FUNG</name>
<evidence type="ECO:0000313" key="1">
    <source>
        <dbReference type="EMBL" id="KAJ9060822.1"/>
    </source>
</evidence>
<accession>A0ACC2SET3</accession>
<dbReference type="Proteomes" id="UP001165960">
    <property type="component" value="Unassembled WGS sequence"/>
</dbReference>
<proteinExistence type="predicted"/>